<proteinExistence type="predicted"/>
<dbReference type="AlphaFoldDB" id="A0A8S4MMP4"/>
<accession>A0A8S4MMP4</accession>
<dbReference type="OrthoDB" id="3341102at2759"/>
<feature type="region of interest" description="Disordered" evidence="1">
    <location>
        <begin position="468"/>
        <end position="493"/>
    </location>
</feature>
<keyword evidence="3" id="KW-1185">Reference proteome</keyword>
<name>A0A8S4MMP4_BRALA</name>
<protein>
    <submittedName>
        <fullName evidence="2">Hypp9314 protein</fullName>
    </submittedName>
</protein>
<organism evidence="2 3">
    <name type="scientific">Branchiostoma lanceolatum</name>
    <name type="common">Common lancelet</name>
    <name type="synonym">Amphioxus lanceolatum</name>
    <dbReference type="NCBI Taxonomy" id="7740"/>
    <lineage>
        <taxon>Eukaryota</taxon>
        <taxon>Metazoa</taxon>
        <taxon>Chordata</taxon>
        <taxon>Cephalochordata</taxon>
        <taxon>Leptocardii</taxon>
        <taxon>Amphioxiformes</taxon>
        <taxon>Branchiostomatidae</taxon>
        <taxon>Branchiostoma</taxon>
    </lineage>
</organism>
<gene>
    <name evidence="2" type="primary">Hypp9314</name>
    <name evidence="2" type="ORF">BLAG_LOCUS25693</name>
</gene>
<evidence type="ECO:0000313" key="3">
    <source>
        <dbReference type="Proteomes" id="UP000838412"/>
    </source>
</evidence>
<sequence>MNFVRHKVTKAARKLPADFETTREAFLARIKKAVGDSDIPDDMVINWDQTGINIVLVGDWTLVEAGARQVPVVGHEDKRQITLLLAISLSGHLVPPQVLYQGKTDACHARFNFPDEWDVFHTESHWSNSGSMERYVDTVVAPYMAAQRERLGLANNHPGLAVFNVYKAHRTPGLLEKLKAANVLQIRAEVREKALGDIFKSAHTIVQETMLENFDETAPNPGLPSISNLMRMANRGREALRPKDPAVARNTLGYPKRAPLEHILDIRNLHPWLGTCSGYPETAPERILDRATFLDTTDPTSIDFELNHDHIPEGFLRADVWCAILRVNPFIEWTQQIGDCPHQTVICPKVAYSLPILWARLRFRHRARITAGSKYCRACSLPVKGHKGPHGVGKCRVGRARSEVHYDSLHRDEKVRRSLEDLHFKSRTKDFANGLWSGLSEDEAEDRKTVRDLRTDDGLMRTVADLLGPVPAVTGPSGPAGTGRDLPSGTGRDRLGPVLTTQHAGLGPVLALSAPGWDRSLRTSHAVLRPVLDGCD</sequence>
<evidence type="ECO:0000256" key="1">
    <source>
        <dbReference type="SAM" id="MobiDB-lite"/>
    </source>
</evidence>
<reference evidence="2" key="1">
    <citation type="submission" date="2022-01" db="EMBL/GenBank/DDBJ databases">
        <authorList>
            <person name="Braso-Vives M."/>
        </authorList>
    </citation>
    <scope>NUCLEOTIDE SEQUENCE</scope>
</reference>
<comment type="caution">
    <text evidence="2">The sequence shown here is derived from an EMBL/GenBank/DDBJ whole genome shotgun (WGS) entry which is preliminary data.</text>
</comment>
<evidence type="ECO:0000313" key="2">
    <source>
        <dbReference type="EMBL" id="CAH1274769.1"/>
    </source>
</evidence>
<dbReference type="EMBL" id="CAKMNS010000004">
    <property type="protein sequence ID" value="CAH1274769.1"/>
    <property type="molecule type" value="Genomic_DNA"/>
</dbReference>
<dbReference type="Proteomes" id="UP000838412">
    <property type="component" value="Unassembled WGS sequence"/>
</dbReference>